<accession>A0A0F9A531</accession>
<comment type="caution">
    <text evidence="2">The sequence shown here is derived from an EMBL/GenBank/DDBJ whole genome shotgun (WGS) entry which is preliminary data.</text>
</comment>
<keyword evidence="1" id="KW-1133">Transmembrane helix</keyword>
<evidence type="ECO:0000313" key="2">
    <source>
        <dbReference type="EMBL" id="KKK93280.1"/>
    </source>
</evidence>
<gene>
    <name evidence="2" type="ORF">LCGC14_2694470</name>
</gene>
<feature type="transmembrane region" description="Helical" evidence="1">
    <location>
        <begin position="99"/>
        <end position="122"/>
    </location>
</feature>
<feature type="transmembrane region" description="Helical" evidence="1">
    <location>
        <begin position="73"/>
        <end position="93"/>
    </location>
</feature>
<keyword evidence="1" id="KW-0812">Transmembrane</keyword>
<evidence type="ECO:0000256" key="1">
    <source>
        <dbReference type="SAM" id="Phobius"/>
    </source>
</evidence>
<reference evidence="2" key="1">
    <citation type="journal article" date="2015" name="Nature">
        <title>Complex archaea that bridge the gap between prokaryotes and eukaryotes.</title>
        <authorList>
            <person name="Spang A."/>
            <person name="Saw J.H."/>
            <person name="Jorgensen S.L."/>
            <person name="Zaremba-Niedzwiedzka K."/>
            <person name="Martijn J."/>
            <person name="Lind A.E."/>
            <person name="van Eijk R."/>
            <person name="Schleper C."/>
            <person name="Guy L."/>
            <person name="Ettema T.J."/>
        </authorList>
    </citation>
    <scope>NUCLEOTIDE SEQUENCE</scope>
</reference>
<sequence length="145" mass="15890">MGTTSVGLSPITVVTQYLKTLREALSDQPKVEGLPKSVYLPHFSSIIVDVVYCQEYQCGHSATCTLASVGLNYFFLEATIFLLGSTATLFFVLRVPSSALLVVPIGIFLSPFSYPFCWSALLRHNLKIIAYSILQSNNISFSLGN</sequence>
<protein>
    <submittedName>
        <fullName evidence="2">Uncharacterized protein</fullName>
    </submittedName>
</protein>
<keyword evidence="1" id="KW-0472">Membrane</keyword>
<name>A0A0F9A531_9ZZZZ</name>
<dbReference type="AlphaFoldDB" id="A0A0F9A531"/>
<dbReference type="EMBL" id="LAZR01047841">
    <property type="protein sequence ID" value="KKK93280.1"/>
    <property type="molecule type" value="Genomic_DNA"/>
</dbReference>
<proteinExistence type="predicted"/>
<organism evidence="2">
    <name type="scientific">marine sediment metagenome</name>
    <dbReference type="NCBI Taxonomy" id="412755"/>
    <lineage>
        <taxon>unclassified sequences</taxon>
        <taxon>metagenomes</taxon>
        <taxon>ecological metagenomes</taxon>
    </lineage>
</organism>